<keyword evidence="2" id="KW-0732">Signal</keyword>
<evidence type="ECO:0000256" key="2">
    <source>
        <dbReference type="RuleBase" id="RU362097"/>
    </source>
</evidence>
<evidence type="ECO:0000256" key="1">
    <source>
        <dbReference type="ARBA" id="ARBA00007613"/>
    </source>
</evidence>
<dbReference type="PANTHER" id="PTHR30203">
    <property type="entry name" value="OUTER MEMBRANE CATION EFFLUX PROTEIN"/>
    <property type="match status" value="1"/>
</dbReference>
<reference evidence="4" key="1">
    <citation type="submission" date="2015-08" db="EMBL/GenBank/DDBJ databases">
        <authorList>
            <person name="Babu N.S."/>
            <person name="Beckwith C.J."/>
            <person name="Beseler K.G."/>
            <person name="Brison A."/>
            <person name="Carone J.V."/>
            <person name="Caskin T.P."/>
            <person name="Diamond M."/>
            <person name="Durham M.E."/>
            <person name="Foxe J.M."/>
            <person name="Go M."/>
            <person name="Henderson B.A."/>
            <person name="Jones I.B."/>
            <person name="McGettigan J.A."/>
            <person name="Micheletti S.J."/>
            <person name="Nasrallah M.E."/>
            <person name="Ortiz D."/>
            <person name="Piller C.R."/>
            <person name="Privatt S.R."/>
            <person name="Schneider S.L."/>
            <person name="Sharp S."/>
            <person name="Smith T.C."/>
            <person name="Stanton J.D."/>
            <person name="Ullery H.E."/>
            <person name="Wilson R.J."/>
            <person name="Serrano M.G."/>
            <person name="Buck G."/>
            <person name="Lee V."/>
            <person name="Wang Y."/>
            <person name="Carvalho R."/>
            <person name="Voegtly L."/>
            <person name="Shi R."/>
            <person name="Duckworth R."/>
            <person name="Johnson A."/>
            <person name="Loviza R."/>
            <person name="Walstead R."/>
            <person name="Shah Z."/>
            <person name="Kiflezghi M."/>
            <person name="Wade K."/>
            <person name="Ball S.L."/>
            <person name="Bradley K.W."/>
            <person name="Asai D.J."/>
            <person name="Bowman C.A."/>
            <person name="Russell D.A."/>
            <person name="Pope W.H."/>
            <person name="Jacobs-Sera D."/>
            <person name="Hendrix R.W."/>
            <person name="Hatfull G.F."/>
        </authorList>
    </citation>
    <scope>NUCLEOTIDE SEQUENCE [LARGE SCALE GENOMIC DNA]</scope>
    <source>
        <strain evidence="4">JCM 19170</strain>
    </source>
</reference>
<dbReference type="Pfam" id="PF02321">
    <property type="entry name" value="OEP"/>
    <property type="match status" value="2"/>
</dbReference>
<keyword evidence="2" id="KW-0812">Transmembrane</keyword>
<protein>
    <submittedName>
        <fullName evidence="3">Efflux transporter, outer membrane factor (OMF) lipoprotein, NodT family</fullName>
    </submittedName>
</protein>
<dbReference type="Gene3D" id="1.20.1600.10">
    <property type="entry name" value="Outer membrane efflux proteins (OEP)"/>
    <property type="match status" value="1"/>
</dbReference>
<keyword evidence="2" id="KW-1134">Transmembrane beta strand</keyword>
<dbReference type="Proteomes" id="UP000182108">
    <property type="component" value="Unassembled WGS sequence"/>
</dbReference>
<dbReference type="OrthoDB" id="9770517at2"/>
<dbReference type="EMBL" id="CYHH01000003">
    <property type="protein sequence ID" value="CUB06403.1"/>
    <property type="molecule type" value="Genomic_DNA"/>
</dbReference>
<dbReference type="RefSeq" id="WP_055423097.1">
    <property type="nucleotide sequence ID" value="NZ_CYHH01000003.1"/>
</dbReference>
<feature type="chain" id="PRO_5005393431" evidence="2">
    <location>
        <begin position="25"/>
        <end position="459"/>
    </location>
</feature>
<dbReference type="GO" id="GO:0005886">
    <property type="term" value="C:plasma membrane"/>
    <property type="evidence" value="ECO:0007669"/>
    <property type="project" value="UniProtKB-SubCell"/>
</dbReference>
<keyword evidence="2 3" id="KW-0449">Lipoprotein</keyword>
<gene>
    <name evidence="3" type="ORF">Ga0061068_103130</name>
</gene>
<dbReference type="Gene3D" id="2.20.200.10">
    <property type="entry name" value="Outer membrane efflux proteins (OEP)"/>
    <property type="match status" value="1"/>
</dbReference>
<keyword evidence="2" id="KW-0472">Membrane</keyword>
<dbReference type="InterPro" id="IPR003423">
    <property type="entry name" value="OMP_efflux"/>
</dbReference>
<organism evidence="3 4">
    <name type="scientific">Tepidiphilus thermophilus</name>
    <dbReference type="NCBI Taxonomy" id="876478"/>
    <lineage>
        <taxon>Bacteria</taxon>
        <taxon>Pseudomonadati</taxon>
        <taxon>Pseudomonadota</taxon>
        <taxon>Hydrogenophilia</taxon>
        <taxon>Hydrogenophilales</taxon>
        <taxon>Hydrogenophilaceae</taxon>
        <taxon>Tepidiphilus</taxon>
    </lineage>
</organism>
<dbReference type="PROSITE" id="PS51257">
    <property type="entry name" value="PROKAR_LIPOPROTEIN"/>
    <property type="match status" value="1"/>
</dbReference>
<feature type="signal peptide" evidence="2">
    <location>
        <begin position="1"/>
        <end position="24"/>
    </location>
</feature>
<proteinExistence type="inferred from homology"/>
<keyword evidence="4" id="KW-1185">Reference proteome</keyword>
<name>A0A0K6ITH4_9PROT</name>
<dbReference type="SUPFAM" id="SSF56954">
    <property type="entry name" value="Outer membrane efflux proteins (OEP)"/>
    <property type="match status" value="1"/>
</dbReference>
<comment type="similarity">
    <text evidence="1 2">Belongs to the outer membrane factor (OMF) (TC 1.B.17) family.</text>
</comment>
<evidence type="ECO:0000313" key="3">
    <source>
        <dbReference type="EMBL" id="CUB06403.1"/>
    </source>
</evidence>
<comment type="subcellular location">
    <subcellularLocation>
        <location evidence="2">Cell membrane</location>
        <topology evidence="2">Lipid-anchor</topology>
    </subcellularLocation>
</comment>
<dbReference type="GO" id="GO:0015562">
    <property type="term" value="F:efflux transmembrane transporter activity"/>
    <property type="evidence" value="ECO:0007669"/>
    <property type="project" value="InterPro"/>
</dbReference>
<dbReference type="InterPro" id="IPR010131">
    <property type="entry name" value="MdtP/NodT-like"/>
</dbReference>
<keyword evidence="2" id="KW-0564">Palmitate</keyword>
<evidence type="ECO:0000313" key="4">
    <source>
        <dbReference type="Proteomes" id="UP000182108"/>
    </source>
</evidence>
<accession>A0A0K6ITH4</accession>
<dbReference type="AlphaFoldDB" id="A0A0K6ITH4"/>
<dbReference type="PANTHER" id="PTHR30203:SF33">
    <property type="entry name" value="BLR4455 PROTEIN"/>
    <property type="match status" value="1"/>
</dbReference>
<dbReference type="NCBIfam" id="TIGR01845">
    <property type="entry name" value="outer_NodT"/>
    <property type="match status" value="1"/>
</dbReference>
<sequence>MRLRPFFLALATLLSGCAVGPAYERPPVETPSSWQSGTAEDRWPAPRWWRDFGDPTLDALEETALAQNHDLRAAVERVAEARALLQVAAAGLYPSLDASAASSRQKSSGSNGNSSSISNRHQALLSASYELDLFGYNRAQAEAAAARLQGSEFDQRTVELGVTALTANTWFTLSALEARLAVARESLDTARAMLGVVQAQRQAGMATDLQVAQQELEIATIEASIPPLQTQRTQAANALALLLGRPPEDFAPQVTPIAQLRLPSPPAGLPSGLLERRPDVRSAEAALQAATADARAATAALYPRLDLTAQGGGASSALHQILDPGSRLFTLAATLSVTLFDGGRLRGELAYSEARVRELAQTYQQTLLSAFGDVENALSAQRNGDEALAAQRRAVDQAQRALRIATLQYQQGMALYLDVLTAQRSLLGARDAEVQARLTRLNAALSLYQALGGGWEEVP</sequence>